<feature type="domain" description="VWFA" evidence="2">
    <location>
        <begin position="366"/>
        <end position="555"/>
    </location>
</feature>
<reference evidence="3 4" key="1">
    <citation type="submission" date="2016-06" db="EMBL/GenBank/DDBJ databases">
        <authorList>
            <person name="Kjaerup R.B."/>
            <person name="Dalgaard T.S."/>
            <person name="Juul-Madsen H.R."/>
        </authorList>
    </citation>
    <scope>NUCLEOTIDE SEQUENCE [LARGE SCALE GENOMIC DNA]</scope>
    <source>
        <strain evidence="3 4">1165133.8</strain>
    </source>
</reference>
<accession>A0A1A3PES7</accession>
<gene>
    <name evidence="3" type="ORF">A5634_00005</name>
</gene>
<protein>
    <submittedName>
        <fullName evidence="3">Nitric oxide reductase activation protein</fullName>
    </submittedName>
</protein>
<dbReference type="InterPro" id="IPR036465">
    <property type="entry name" value="vWFA_dom_sf"/>
</dbReference>
<evidence type="ECO:0000256" key="1">
    <source>
        <dbReference type="SAM" id="MobiDB-lite"/>
    </source>
</evidence>
<dbReference type="RefSeq" id="WP_065142046.1">
    <property type="nucleotide sequence ID" value="NZ_LZLS01000001.1"/>
</dbReference>
<dbReference type="SMART" id="SM00327">
    <property type="entry name" value="VWA"/>
    <property type="match status" value="1"/>
</dbReference>
<organism evidence="3 4">
    <name type="scientific">Mycobacterium asiaticum</name>
    <dbReference type="NCBI Taxonomy" id="1790"/>
    <lineage>
        <taxon>Bacteria</taxon>
        <taxon>Bacillati</taxon>
        <taxon>Actinomycetota</taxon>
        <taxon>Actinomycetes</taxon>
        <taxon>Mycobacteriales</taxon>
        <taxon>Mycobacteriaceae</taxon>
        <taxon>Mycobacterium</taxon>
    </lineage>
</organism>
<name>A0A1A3PES7_MYCAS</name>
<comment type="caution">
    <text evidence="3">The sequence shown here is derived from an EMBL/GenBank/DDBJ whole genome shotgun (WGS) entry which is preliminary data.</text>
</comment>
<evidence type="ECO:0000313" key="4">
    <source>
        <dbReference type="Proteomes" id="UP000093928"/>
    </source>
</evidence>
<dbReference type="SUPFAM" id="SSF53300">
    <property type="entry name" value="vWA-like"/>
    <property type="match status" value="1"/>
</dbReference>
<dbReference type="PANTHER" id="PTHR41248">
    <property type="entry name" value="NORD PROTEIN"/>
    <property type="match status" value="1"/>
</dbReference>
<dbReference type="InterPro" id="IPR002035">
    <property type="entry name" value="VWF_A"/>
</dbReference>
<dbReference type="InterPro" id="IPR051928">
    <property type="entry name" value="NorD/CobT"/>
</dbReference>
<dbReference type="Proteomes" id="UP000093928">
    <property type="component" value="Unassembled WGS sequence"/>
</dbReference>
<dbReference type="PROSITE" id="PS50234">
    <property type="entry name" value="VWFA"/>
    <property type="match status" value="1"/>
</dbReference>
<dbReference type="EMBL" id="LZLS01000001">
    <property type="protein sequence ID" value="OBK31794.1"/>
    <property type="molecule type" value="Genomic_DNA"/>
</dbReference>
<dbReference type="OrthoDB" id="4641313at2"/>
<sequence length="565" mass="59990">MRDDPSGDQLRGLSMFASALAGRPVAVDLLPPGDPPWTDGQTIYLDGALAARSSLEAVAVHASLIAASSLDPDVVRPLVRHPRLTKRFLAVEANRALVANSSLLPPFLATLGNEEIASGSDSPAASLRIAQGRAAIEELPPELGVIRVAKVLAACSQAAKQQAEAHPQHVPRSQGAQELAELDDGEVDDSDEPDLFTSPVGGGGFIGKWFKKLLSSARKTGSGGGPPGADAPTHRTNAGNRGLHAVSSLATTSGADIDDPQSHDAPAGWTYPEWDLGRKSYRPGWCTVQEVEPKIKPSATSAIDAAIGVRRPLSRLGMGLHRRHRQPQGDDIDIDAAVEARVEVRAGSVPDEAVYLDSLRRRRDLSVLLLLDVSGSAAEPGTAGRTVHEQQRVAAANLTVALHDLGDRIAVYAYYSQGRRAVSMVAVKRFDDHLDTRVMRRLNSLQPGAYSRLGAAIRHGSAVLEARGGTSRRLLVVLSDGLAYDHGYERAYGAADARRALTEARRRGTGCVCLTIGAGTDVPSLRRVFGSTAHATIGRPEQLAGVIGPLFRSALRSAEVRRRVS</sequence>
<evidence type="ECO:0000259" key="2">
    <source>
        <dbReference type="PROSITE" id="PS50234"/>
    </source>
</evidence>
<proteinExistence type="predicted"/>
<dbReference type="AlphaFoldDB" id="A0A1A3PES7"/>
<dbReference type="Pfam" id="PF13519">
    <property type="entry name" value="VWA_2"/>
    <property type="match status" value="1"/>
</dbReference>
<evidence type="ECO:0000313" key="3">
    <source>
        <dbReference type="EMBL" id="OBK31794.1"/>
    </source>
</evidence>
<feature type="region of interest" description="Disordered" evidence="1">
    <location>
        <begin position="217"/>
        <end position="240"/>
    </location>
</feature>
<dbReference type="PANTHER" id="PTHR41248:SF1">
    <property type="entry name" value="NORD PROTEIN"/>
    <property type="match status" value="1"/>
</dbReference>
<dbReference type="Gene3D" id="3.40.50.410">
    <property type="entry name" value="von Willebrand factor, type A domain"/>
    <property type="match status" value="1"/>
</dbReference>